<protein>
    <submittedName>
        <fullName evidence="1">Uncharacterized protein</fullName>
    </submittedName>
</protein>
<evidence type="ECO:0000313" key="2">
    <source>
        <dbReference type="Proteomes" id="UP000231564"/>
    </source>
</evidence>
<dbReference type="KEGG" id="tmar:MARIT_2250"/>
<accession>A0A2H1ECE2</accession>
<dbReference type="OrthoDB" id="1446962at2"/>
<sequence length="105" mass="11817">MNLEEIQVLKTMYLKTLTPLEEYNKEVSEVKMKVGSYAELIELIGAIINVSQSAMEGMCNFDIPHCSEYDIISVLGVAKDLLPYSEANFLDKIKGNRSIELNEVV</sequence>
<name>A0A2H1ECE2_9FLAO</name>
<evidence type="ECO:0000313" key="1">
    <source>
        <dbReference type="EMBL" id="SFZ83821.1"/>
    </source>
</evidence>
<organism evidence="1 2">
    <name type="scientific">Tenacibaculum maritimum NCIMB 2154</name>
    <dbReference type="NCBI Taxonomy" id="1349785"/>
    <lineage>
        <taxon>Bacteria</taxon>
        <taxon>Pseudomonadati</taxon>
        <taxon>Bacteroidota</taxon>
        <taxon>Flavobacteriia</taxon>
        <taxon>Flavobacteriales</taxon>
        <taxon>Flavobacteriaceae</taxon>
        <taxon>Tenacibaculum</taxon>
    </lineage>
</organism>
<dbReference type="RefSeq" id="WP_024742348.1">
    <property type="nucleotide sequence ID" value="NZ_BAUG01000062.1"/>
</dbReference>
<dbReference type="STRING" id="1349785.GCA_000509405_00293"/>
<keyword evidence="2" id="KW-1185">Reference proteome</keyword>
<dbReference type="EMBL" id="LT634361">
    <property type="protein sequence ID" value="SFZ83821.1"/>
    <property type="molecule type" value="Genomic_DNA"/>
</dbReference>
<reference evidence="1 2" key="1">
    <citation type="submission" date="2016-11" db="EMBL/GenBank/DDBJ databases">
        <authorList>
            <person name="Jaros S."/>
            <person name="Januszkiewicz K."/>
            <person name="Wedrychowicz H."/>
        </authorList>
    </citation>
    <scope>NUCLEOTIDE SEQUENCE [LARGE SCALE GENOMIC DNA]</scope>
    <source>
        <strain evidence="1">NCIMB 2154T</strain>
    </source>
</reference>
<gene>
    <name evidence="1" type="ORF">MARIT_2250</name>
</gene>
<dbReference type="GeneID" id="47723727"/>
<dbReference type="Proteomes" id="UP000231564">
    <property type="component" value="Chromosome MARIT"/>
</dbReference>
<dbReference type="AlphaFoldDB" id="A0A2H1ECE2"/>
<proteinExistence type="predicted"/>